<dbReference type="SUPFAM" id="SSF48498">
    <property type="entry name" value="Tetracyclin repressor-like, C-terminal domain"/>
    <property type="match status" value="1"/>
</dbReference>
<evidence type="ECO:0000313" key="6">
    <source>
        <dbReference type="EMBL" id="NEB22044.1"/>
    </source>
</evidence>
<evidence type="ECO:0000256" key="2">
    <source>
        <dbReference type="ARBA" id="ARBA00023125"/>
    </source>
</evidence>
<dbReference type="SUPFAM" id="SSF46689">
    <property type="entry name" value="Homeodomain-like"/>
    <property type="match status" value="1"/>
</dbReference>
<feature type="DNA-binding region" description="H-T-H motif" evidence="4">
    <location>
        <begin position="37"/>
        <end position="56"/>
    </location>
</feature>
<dbReference type="AlphaFoldDB" id="A0A6N9UWM3"/>
<accession>A0A6N9UWM3</accession>
<dbReference type="Proteomes" id="UP000469545">
    <property type="component" value="Unassembled WGS sequence"/>
</dbReference>
<dbReference type="Pfam" id="PF00440">
    <property type="entry name" value="TetR_N"/>
    <property type="match status" value="1"/>
</dbReference>
<dbReference type="InterPro" id="IPR009057">
    <property type="entry name" value="Homeodomain-like_sf"/>
</dbReference>
<dbReference type="PROSITE" id="PS50977">
    <property type="entry name" value="HTH_TETR_2"/>
    <property type="match status" value="1"/>
</dbReference>
<evidence type="ECO:0000256" key="1">
    <source>
        <dbReference type="ARBA" id="ARBA00023015"/>
    </source>
</evidence>
<dbReference type="GO" id="GO:0000976">
    <property type="term" value="F:transcription cis-regulatory region binding"/>
    <property type="evidence" value="ECO:0007669"/>
    <property type="project" value="TreeGrafter"/>
</dbReference>
<dbReference type="GO" id="GO:0003700">
    <property type="term" value="F:DNA-binding transcription factor activity"/>
    <property type="evidence" value="ECO:0007669"/>
    <property type="project" value="TreeGrafter"/>
</dbReference>
<gene>
    <name evidence="6" type="ORF">G3I46_37045</name>
</gene>
<evidence type="ECO:0000256" key="3">
    <source>
        <dbReference type="ARBA" id="ARBA00023163"/>
    </source>
</evidence>
<dbReference type="Pfam" id="PF21597">
    <property type="entry name" value="TetR_C_43"/>
    <property type="match status" value="1"/>
</dbReference>
<reference evidence="6 7" key="1">
    <citation type="submission" date="2020-01" db="EMBL/GenBank/DDBJ databases">
        <title>Insect and environment-associated Actinomycetes.</title>
        <authorList>
            <person name="Currrie C."/>
            <person name="Chevrette M."/>
            <person name="Carlson C."/>
            <person name="Stubbendieck R."/>
            <person name="Wendt-Pienkowski E."/>
        </authorList>
    </citation>
    <scope>NUCLEOTIDE SEQUENCE [LARGE SCALE GENOMIC DNA]</scope>
    <source>
        <strain evidence="6 7">SID14172</strain>
    </source>
</reference>
<dbReference type="RefSeq" id="WP_164143402.1">
    <property type="nucleotide sequence ID" value="NZ_JAAGMB010000877.1"/>
</dbReference>
<evidence type="ECO:0000259" key="5">
    <source>
        <dbReference type="PROSITE" id="PS50977"/>
    </source>
</evidence>
<evidence type="ECO:0000256" key="4">
    <source>
        <dbReference type="PROSITE-ProRule" id="PRU00335"/>
    </source>
</evidence>
<sequence length="199" mass="21061">MNRENPGPPKRADARRNYDRILEAAAAEVSRHGADASLEEIARRAGVGSATLHRHFPSRWNLLQAVFQERVAQLCDEARSLASEYPPAAALAKWLMSLAVFGAATRGAARSLLRATGTAGASSRDSRCEQLLTEACAGLLARAQEHGTVRDDVTVLELLTLANAVSLGTEQAPDAARHATRLMGIAIEGLGVSGHCAGD</sequence>
<dbReference type="Gene3D" id="1.10.357.10">
    <property type="entry name" value="Tetracycline Repressor, domain 2"/>
    <property type="match status" value="1"/>
</dbReference>
<feature type="domain" description="HTH tetR-type" evidence="5">
    <location>
        <begin position="15"/>
        <end position="74"/>
    </location>
</feature>
<dbReference type="PRINTS" id="PR00455">
    <property type="entry name" value="HTHTETR"/>
</dbReference>
<dbReference type="InterPro" id="IPR049445">
    <property type="entry name" value="TetR_SbtR-like_C"/>
</dbReference>
<keyword evidence="1" id="KW-0805">Transcription regulation</keyword>
<dbReference type="EMBL" id="JAAGMB010000877">
    <property type="protein sequence ID" value="NEB22044.1"/>
    <property type="molecule type" value="Genomic_DNA"/>
</dbReference>
<keyword evidence="7" id="KW-1185">Reference proteome</keyword>
<dbReference type="PANTHER" id="PTHR30055">
    <property type="entry name" value="HTH-TYPE TRANSCRIPTIONAL REGULATOR RUTR"/>
    <property type="match status" value="1"/>
</dbReference>
<dbReference type="PANTHER" id="PTHR30055:SF234">
    <property type="entry name" value="HTH-TYPE TRANSCRIPTIONAL REGULATOR BETI"/>
    <property type="match status" value="1"/>
</dbReference>
<organism evidence="6 7">
    <name type="scientific">Streptomyces coelicoflavus</name>
    <dbReference type="NCBI Taxonomy" id="285562"/>
    <lineage>
        <taxon>Bacteria</taxon>
        <taxon>Bacillati</taxon>
        <taxon>Actinomycetota</taxon>
        <taxon>Actinomycetes</taxon>
        <taxon>Kitasatosporales</taxon>
        <taxon>Streptomycetaceae</taxon>
        <taxon>Streptomyces</taxon>
    </lineage>
</organism>
<keyword evidence="2 4" id="KW-0238">DNA-binding</keyword>
<dbReference type="InterPro" id="IPR050109">
    <property type="entry name" value="HTH-type_TetR-like_transc_reg"/>
</dbReference>
<proteinExistence type="predicted"/>
<comment type="caution">
    <text evidence="6">The sequence shown here is derived from an EMBL/GenBank/DDBJ whole genome shotgun (WGS) entry which is preliminary data.</text>
</comment>
<evidence type="ECO:0000313" key="7">
    <source>
        <dbReference type="Proteomes" id="UP000469545"/>
    </source>
</evidence>
<protein>
    <submittedName>
        <fullName evidence="6">TetR/AcrR family transcriptional regulator</fullName>
    </submittedName>
</protein>
<dbReference type="InterPro" id="IPR001647">
    <property type="entry name" value="HTH_TetR"/>
</dbReference>
<name>A0A6N9UWM3_9ACTN</name>
<keyword evidence="3" id="KW-0804">Transcription</keyword>
<dbReference type="InterPro" id="IPR036271">
    <property type="entry name" value="Tet_transcr_reg_TetR-rel_C_sf"/>
</dbReference>